<evidence type="ECO:0000256" key="2">
    <source>
        <dbReference type="ARBA" id="ARBA00022801"/>
    </source>
</evidence>
<keyword evidence="5" id="KW-1185">Reference proteome</keyword>
<dbReference type="SMART" id="SM00910">
    <property type="entry name" value="HIRAN"/>
    <property type="match status" value="1"/>
</dbReference>
<dbReference type="GO" id="GO:0003676">
    <property type="term" value="F:nucleic acid binding"/>
    <property type="evidence" value="ECO:0007669"/>
    <property type="project" value="InterPro"/>
</dbReference>
<evidence type="ECO:0000259" key="3">
    <source>
        <dbReference type="SMART" id="SM00910"/>
    </source>
</evidence>
<feature type="domain" description="HIRAN" evidence="3">
    <location>
        <begin position="6"/>
        <end position="106"/>
    </location>
</feature>
<dbReference type="Pfam" id="PF08797">
    <property type="entry name" value="HIRAN"/>
    <property type="match status" value="1"/>
</dbReference>
<sequence>MGVFSKHFADFDIAGTRFWDASLVVHDLEVGDGVQLMAEPDNPHDPNAVALVWHDTKLGYIPRALNEIPAQLLRFGHTNVLECRILKVDPKADTWEQIHVGLYFVDLSHEEA</sequence>
<name>A0A4S2F5L6_9ACTN</name>
<evidence type="ECO:0000313" key="4">
    <source>
        <dbReference type="EMBL" id="TGY62564.1"/>
    </source>
</evidence>
<keyword evidence="1" id="KW-0479">Metal-binding</keyword>
<dbReference type="AlphaFoldDB" id="A0A4S2F5L6"/>
<dbReference type="OrthoDB" id="9812156at2"/>
<reference evidence="4 5" key="1">
    <citation type="submission" date="2019-04" db="EMBL/GenBank/DDBJ databases">
        <title>Microbes associate with the intestines of laboratory mice.</title>
        <authorList>
            <person name="Navarre W."/>
            <person name="Wong E."/>
            <person name="Huang K."/>
            <person name="Tropini C."/>
            <person name="Ng K."/>
            <person name="Yu B."/>
        </authorList>
    </citation>
    <scope>NUCLEOTIDE SEQUENCE [LARGE SCALE GENOMIC DNA]</scope>
    <source>
        <strain evidence="4 5">NM07_P-09</strain>
    </source>
</reference>
<keyword evidence="2" id="KW-0378">Hydrolase</keyword>
<dbReference type="RefSeq" id="WP_136012294.1">
    <property type="nucleotide sequence ID" value="NZ_SRYE01000002.1"/>
</dbReference>
<gene>
    <name evidence="4" type="ORF">E5334_03890</name>
</gene>
<dbReference type="Gene3D" id="3.30.70.2330">
    <property type="match status" value="1"/>
</dbReference>
<keyword evidence="4" id="KW-0645">Protease</keyword>
<dbReference type="GO" id="GO:0006508">
    <property type="term" value="P:proteolysis"/>
    <property type="evidence" value="ECO:0007669"/>
    <property type="project" value="UniProtKB-KW"/>
</dbReference>
<dbReference type="InterPro" id="IPR014905">
    <property type="entry name" value="HIRAN"/>
</dbReference>
<dbReference type="GO" id="GO:0016818">
    <property type="term" value="F:hydrolase activity, acting on acid anhydrides, in phosphorus-containing anhydrides"/>
    <property type="evidence" value="ECO:0007669"/>
    <property type="project" value="InterPro"/>
</dbReference>
<evidence type="ECO:0000256" key="1">
    <source>
        <dbReference type="ARBA" id="ARBA00022723"/>
    </source>
</evidence>
<dbReference type="GO" id="GO:0008270">
    <property type="term" value="F:zinc ion binding"/>
    <property type="evidence" value="ECO:0007669"/>
    <property type="project" value="InterPro"/>
</dbReference>
<proteinExistence type="predicted"/>
<dbReference type="GO" id="GO:0008233">
    <property type="term" value="F:peptidase activity"/>
    <property type="evidence" value="ECO:0007669"/>
    <property type="project" value="UniProtKB-KW"/>
</dbReference>
<organism evidence="4 5">
    <name type="scientific">Muricaecibacterium torontonense</name>
    <dbReference type="NCBI Taxonomy" id="3032871"/>
    <lineage>
        <taxon>Bacteria</taxon>
        <taxon>Bacillati</taxon>
        <taxon>Actinomycetota</taxon>
        <taxon>Coriobacteriia</taxon>
        <taxon>Coriobacteriales</taxon>
        <taxon>Atopobiaceae</taxon>
        <taxon>Muricaecibacterium</taxon>
    </lineage>
</organism>
<accession>A0A4S2F5L6</accession>
<dbReference type="Proteomes" id="UP000310263">
    <property type="component" value="Unassembled WGS sequence"/>
</dbReference>
<comment type="caution">
    <text evidence="4">The sequence shown here is derived from an EMBL/GenBank/DDBJ whole genome shotgun (WGS) entry which is preliminary data.</text>
</comment>
<evidence type="ECO:0000313" key="5">
    <source>
        <dbReference type="Proteomes" id="UP000310263"/>
    </source>
</evidence>
<protein>
    <submittedName>
        <fullName evidence="4">Serine protease</fullName>
    </submittedName>
</protein>
<dbReference type="EMBL" id="SRYE01000002">
    <property type="protein sequence ID" value="TGY62564.1"/>
    <property type="molecule type" value="Genomic_DNA"/>
</dbReference>